<name>A0A4Y1MUT4_9PROT</name>
<dbReference type="RefSeq" id="WP_314215258.1">
    <property type="nucleotide sequence ID" value="NZ_CP025189.1"/>
</dbReference>
<gene>
    <name evidence="1" type="ORF">RADP37_05294</name>
</gene>
<reference evidence="1" key="1">
    <citation type="submission" date="2017-12" db="EMBL/GenBank/DDBJ databases">
        <authorList>
            <person name="Martens C."/>
            <person name="Dahlstrom E."/>
            <person name="Barbian K."/>
            <person name="Sykora L."/>
            <person name="Ricklefs S."/>
            <person name="Bruno D."/>
            <person name="Anzick I."/>
            <person name="Myles I."/>
            <person name="Datta S.K."/>
        </authorList>
    </citation>
    <scope>NUCLEOTIDE SEQUENCE</scope>
    <source>
        <strain evidence="1">AD2</strain>
    </source>
</reference>
<accession>A0A4Y1MUT4</accession>
<dbReference type="AlphaFoldDB" id="A0A4Y1MUT4"/>
<evidence type="ECO:0000313" key="1">
    <source>
        <dbReference type="EMBL" id="AWV21707.1"/>
    </source>
</evidence>
<proteinExistence type="predicted"/>
<protein>
    <submittedName>
        <fullName evidence="1">Uncharacterized protein</fullName>
    </submittedName>
</protein>
<dbReference type="EMBL" id="CP025189">
    <property type="protein sequence ID" value="AWV21707.1"/>
    <property type="molecule type" value="Genomic_DNA"/>
</dbReference>
<organism evidence="1">
    <name type="scientific">Roseomonas mucosa</name>
    <dbReference type="NCBI Taxonomy" id="207340"/>
    <lineage>
        <taxon>Bacteria</taxon>
        <taxon>Pseudomonadati</taxon>
        <taxon>Pseudomonadota</taxon>
        <taxon>Alphaproteobacteria</taxon>
        <taxon>Acetobacterales</taxon>
        <taxon>Roseomonadaceae</taxon>
        <taxon>Roseomonas</taxon>
    </lineage>
</organism>
<sequence length="257" mass="26555">MGAPVRLLDRVCIATTTGGTGSYALGAAPSGYLDPFVAGGASGDRITYVVESEDRATWELAEGVITAGSPPTLSRARIVRNSSGGTSAVNWPAGATKYITIVGVSDRLAVLNSDGALQQHRVADGGNTWNLPGRTLLNAQPALWTGTYDLGTGDTNFVAVTVPEASVIVATLSARLNYTGTNSGTTASLKVKFGGDAAREVVQGFGSAVQPQLTLSGACCRKYDSPMSNILVNASAAKVDAVGPFNMVLFRLEILAW</sequence>